<evidence type="ECO:0000256" key="15">
    <source>
        <dbReference type="SAM" id="Phobius"/>
    </source>
</evidence>
<evidence type="ECO:0000256" key="14">
    <source>
        <dbReference type="SAM" id="MobiDB-lite"/>
    </source>
</evidence>
<dbReference type="GO" id="GO:1990573">
    <property type="term" value="P:potassium ion import across plasma membrane"/>
    <property type="evidence" value="ECO:0007669"/>
    <property type="project" value="TreeGrafter"/>
</dbReference>
<dbReference type="InterPro" id="IPR004842">
    <property type="entry name" value="SLC12A_fam"/>
</dbReference>
<dbReference type="Pfam" id="PF00324">
    <property type="entry name" value="AA_permease"/>
    <property type="match status" value="1"/>
</dbReference>
<feature type="transmembrane region" description="Helical" evidence="15">
    <location>
        <begin position="130"/>
        <end position="149"/>
    </location>
</feature>
<evidence type="ECO:0000256" key="7">
    <source>
        <dbReference type="ARBA" id="ARBA00022989"/>
    </source>
</evidence>
<dbReference type="GO" id="GO:0008511">
    <property type="term" value="F:sodium:potassium:chloride symporter activity"/>
    <property type="evidence" value="ECO:0007669"/>
    <property type="project" value="TreeGrafter"/>
</dbReference>
<feature type="transmembrane region" description="Helical" evidence="15">
    <location>
        <begin position="360"/>
        <end position="379"/>
    </location>
</feature>
<comment type="subcellular location">
    <subcellularLocation>
        <location evidence="1">Cell membrane</location>
        <topology evidence="1">Multi-pass membrane protein</topology>
    </subcellularLocation>
</comment>
<dbReference type="GO" id="GO:0006884">
    <property type="term" value="P:cell volume homeostasis"/>
    <property type="evidence" value="ECO:0007669"/>
    <property type="project" value="TreeGrafter"/>
</dbReference>
<protein>
    <submittedName>
        <fullName evidence="20">Solute carrier family 12 member 3-like isoform X1</fullName>
    </submittedName>
</protein>
<dbReference type="Pfam" id="PF03522">
    <property type="entry name" value="SLC12"/>
    <property type="match status" value="2"/>
</dbReference>
<keyword evidence="13" id="KW-0868">Chloride</keyword>
<evidence type="ECO:0000259" key="17">
    <source>
        <dbReference type="Pfam" id="PF03522"/>
    </source>
</evidence>
<feature type="transmembrane region" description="Helical" evidence="15">
    <location>
        <begin position="619"/>
        <end position="652"/>
    </location>
</feature>
<reference evidence="20" key="1">
    <citation type="submission" date="2025-08" db="UniProtKB">
        <authorList>
            <consortium name="RefSeq"/>
        </authorList>
    </citation>
    <scope>IDENTIFICATION</scope>
    <source>
        <tissue evidence="20">Sperm</tissue>
    </source>
</reference>
<dbReference type="GO" id="GO:0055078">
    <property type="term" value="P:sodium ion homeostasis"/>
    <property type="evidence" value="ECO:0007669"/>
    <property type="project" value="TreeGrafter"/>
</dbReference>
<dbReference type="Pfam" id="PF08403">
    <property type="entry name" value="AA_permease_N"/>
    <property type="match status" value="1"/>
</dbReference>
<feature type="domain" description="SLC12A transporter C-terminal" evidence="17">
    <location>
        <begin position="868"/>
        <end position="1084"/>
    </location>
</feature>
<evidence type="ECO:0000259" key="18">
    <source>
        <dbReference type="Pfam" id="PF08403"/>
    </source>
</evidence>
<evidence type="ECO:0000256" key="11">
    <source>
        <dbReference type="ARBA" id="ARBA00023180"/>
    </source>
</evidence>
<sequence length="1085" mass="120028">MEEISEAAPSANGHGNGRFQVQPREDGGGGGAHENYAYTDTHTNTYYSRTFGHNTLDPVPNYNYYCRTGTIHGKKAARATIYDLHATYVKDPSAVPSTLHHVYGDAVLEDLPDGEPVEEVKPPEPVLFGWFRGVMMRVIVNIWGVLMYLRLPWITAQAGIGLTWVIVLVAVIITSISGLSISAISNNGKVARGGTYFMVSRTLGYELGAPFGILYSFAAAVGIAMHTVGFAETLRDILHASNLIMVDKVNDIRIIGVITVTFLLGIAMAGLAWENKAQLIFFVLIIISLLNYLLGTVIPATPEKMSKGFFNYNAKIFAENFTPVFRNTEFFRLFGVFFPAVTGILAGANICGDLKDPASAIPKGTLLAILTTALSYLIINTTIGAVMLRDASGLLSDSFAWVPSVNATNSSLPIANGSTTLSPLSSFATSNVTVSTTVATLFASSASSSATAASVHVCNGSSKLACELGWNFTACSLFRPDTTSPCTFGFVNNYQVMAMVSAWAPLIYAGIFGAALSSALANLISAPKCFQGVARDNIYPGISIFGKGFGRNQEPLFGYLLAYLISICFIIIAELNIIAPIISCFFIISYTILNFSCFHASFIKTPGWRPDFKFYHPAVSFIGAVLNVIVMFLLLWWGAIIAFGMWIILYLYVTYRRPDVNWGSSMQAMSFNTALYTNLTLDRELYHVKNYRPNCLVLTGPPNLRPALVDFVGTFTKDIGLMVCGNILVGPKGEKVKELLESKHNEWLHRRKVNAFYTGFVATNMQDGAFGLLQSTGIGKLCPNILIMGFKNMWQEEEPINMHHYIQIIHDVFDLNMSLGILRVKEGIDITSMPETHVNMAFQFDADSKSSRKVASLVATSALKRVSPNTAQEGAVQEGMPQISTVFQFSQGKRTIDIYWLFDDGGLTLLLPYLLSKKKRWRHCKIRVFMGGKLDRLEEDKQNMTRLITRFRLDVDDVIILTDINKKPRTEKIKQFEDMISPFRLNDGFKEEAEVEELRRDCPWKVSDHELLSLRDKTNRQLKLNELMIQNSNDAALIVVSLPMIKKGRCPSALGMAWLEVLSRDLPPVLIMRGNHVNVLTIYSQ</sequence>
<dbReference type="GO" id="GO:0055064">
    <property type="term" value="P:chloride ion homeostasis"/>
    <property type="evidence" value="ECO:0007669"/>
    <property type="project" value="TreeGrafter"/>
</dbReference>
<dbReference type="Proteomes" id="UP001318040">
    <property type="component" value="Chromosome 25"/>
</dbReference>
<evidence type="ECO:0000256" key="5">
    <source>
        <dbReference type="ARBA" id="ARBA00022692"/>
    </source>
</evidence>
<accession>A0AAJ7WZW5</accession>
<name>A0AAJ7WZW5_PETMA</name>
<keyword evidence="5 15" id="KW-0812">Transmembrane</keyword>
<feature type="domain" description="SLC12A transporter C-terminal" evidence="17">
    <location>
        <begin position="705"/>
        <end position="842"/>
    </location>
</feature>
<feature type="domain" description="Amino acid permease N-terminal" evidence="18">
    <location>
        <begin position="40"/>
        <end position="96"/>
    </location>
</feature>
<evidence type="ECO:0000256" key="9">
    <source>
        <dbReference type="ARBA" id="ARBA00023065"/>
    </source>
</evidence>
<evidence type="ECO:0000256" key="3">
    <source>
        <dbReference type="ARBA" id="ARBA00022448"/>
    </source>
</evidence>
<keyword evidence="9" id="KW-0406">Ion transport</keyword>
<dbReference type="InterPro" id="IPR004841">
    <property type="entry name" value="AA-permease/SLC12A_dom"/>
</dbReference>
<evidence type="ECO:0000256" key="8">
    <source>
        <dbReference type="ARBA" id="ARBA00023053"/>
    </source>
</evidence>
<dbReference type="InterPro" id="IPR018491">
    <property type="entry name" value="SLC12_C"/>
</dbReference>
<feature type="transmembrane region" description="Helical" evidence="15">
    <location>
        <begin position="330"/>
        <end position="348"/>
    </location>
</feature>
<organism evidence="19 20">
    <name type="scientific">Petromyzon marinus</name>
    <name type="common">Sea lamprey</name>
    <dbReference type="NCBI Taxonomy" id="7757"/>
    <lineage>
        <taxon>Eukaryota</taxon>
        <taxon>Metazoa</taxon>
        <taxon>Chordata</taxon>
        <taxon>Craniata</taxon>
        <taxon>Vertebrata</taxon>
        <taxon>Cyclostomata</taxon>
        <taxon>Hyperoartia</taxon>
        <taxon>Petromyzontiformes</taxon>
        <taxon>Petromyzontidae</taxon>
        <taxon>Petromyzon</taxon>
    </lineage>
</organism>
<keyword evidence="10 15" id="KW-0472">Membrane</keyword>
<dbReference type="GO" id="GO:0016324">
    <property type="term" value="C:apical plasma membrane"/>
    <property type="evidence" value="ECO:0007669"/>
    <property type="project" value="TreeGrafter"/>
</dbReference>
<feature type="transmembrane region" description="Helical" evidence="15">
    <location>
        <begin position="207"/>
        <end position="231"/>
    </location>
</feature>
<comment type="similarity">
    <text evidence="2">Belongs to the SLC12A transporter family.</text>
</comment>
<dbReference type="KEGG" id="pmrn:116945751"/>
<dbReference type="InterPro" id="IPR013612">
    <property type="entry name" value="AA_permease_N"/>
</dbReference>
<keyword evidence="19" id="KW-1185">Reference proteome</keyword>
<evidence type="ECO:0000256" key="1">
    <source>
        <dbReference type="ARBA" id="ARBA00004651"/>
    </source>
</evidence>
<feature type="transmembrane region" description="Helical" evidence="15">
    <location>
        <begin position="161"/>
        <end position="184"/>
    </location>
</feature>
<evidence type="ECO:0000313" key="20">
    <source>
        <dbReference type="RefSeq" id="XP_032816155.1"/>
    </source>
</evidence>
<feature type="transmembrane region" description="Helical" evidence="15">
    <location>
        <begin position="252"/>
        <end position="273"/>
    </location>
</feature>
<proteinExistence type="inferred from homology"/>
<keyword evidence="3" id="KW-0813">Transport</keyword>
<evidence type="ECO:0000256" key="13">
    <source>
        <dbReference type="ARBA" id="ARBA00023214"/>
    </source>
</evidence>
<gene>
    <name evidence="20" type="primary">LOC116945751</name>
</gene>
<feature type="domain" description="Amino acid permease/ SLC12A" evidence="16">
    <location>
        <begin position="133"/>
        <end position="696"/>
    </location>
</feature>
<keyword evidence="4" id="KW-1003">Cell membrane</keyword>
<dbReference type="AlphaFoldDB" id="A0AAJ7WZW5"/>
<dbReference type="RefSeq" id="XP_032816155.1">
    <property type="nucleotide sequence ID" value="XM_032960264.1"/>
</dbReference>
<feature type="transmembrane region" description="Helical" evidence="15">
    <location>
        <begin position="279"/>
        <end position="300"/>
    </location>
</feature>
<evidence type="ECO:0000259" key="16">
    <source>
        <dbReference type="Pfam" id="PF00324"/>
    </source>
</evidence>
<evidence type="ECO:0000256" key="6">
    <source>
        <dbReference type="ARBA" id="ARBA00022847"/>
    </source>
</evidence>
<evidence type="ECO:0000256" key="10">
    <source>
        <dbReference type="ARBA" id="ARBA00023136"/>
    </source>
</evidence>
<keyword evidence="12" id="KW-0739">Sodium transport</keyword>
<evidence type="ECO:0000256" key="4">
    <source>
        <dbReference type="ARBA" id="ARBA00022475"/>
    </source>
</evidence>
<dbReference type="Gene3D" id="1.20.1740.10">
    <property type="entry name" value="Amino acid/polyamine transporter I"/>
    <property type="match status" value="2"/>
</dbReference>
<evidence type="ECO:0000256" key="12">
    <source>
        <dbReference type="ARBA" id="ARBA00023201"/>
    </source>
</evidence>
<feature type="transmembrane region" description="Helical" evidence="15">
    <location>
        <begin position="556"/>
        <end position="572"/>
    </location>
</feature>
<feature type="transmembrane region" description="Helical" evidence="15">
    <location>
        <begin position="578"/>
        <end position="598"/>
    </location>
</feature>
<keyword evidence="8" id="KW-0915">Sodium</keyword>
<keyword evidence="11" id="KW-0325">Glycoprotein</keyword>
<evidence type="ECO:0000256" key="2">
    <source>
        <dbReference type="ARBA" id="ARBA00010593"/>
    </source>
</evidence>
<dbReference type="PANTHER" id="PTHR11827:SF9">
    <property type="entry name" value="SOLUTE CARRIER FAMILY 12 MEMBER 3"/>
    <property type="match status" value="1"/>
</dbReference>
<evidence type="ECO:0000313" key="19">
    <source>
        <dbReference type="Proteomes" id="UP001318040"/>
    </source>
</evidence>
<feature type="region of interest" description="Disordered" evidence="14">
    <location>
        <begin position="1"/>
        <end position="36"/>
    </location>
</feature>
<dbReference type="PANTHER" id="PTHR11827">
    <property type="entry name" value="SOLUTE CARRIER FAMILY 12, CATION COTRANSPORTERS"/>
    <property type="match status" value="1"/>
</dbReference>
<dbReference type="GO" id="GO:0055075">
    <property type="term" value="P:potassium ion homeostasis"/>
    <property type="evidence" value="ECO:0007669"/>
    <property type="project" value="TreeGrafter"/>
</dbReference>
<keyword evidence="7 15" id="KW-1133">Transmembrane helix</keyword>
<keyword evidence="6" id="KW-0769">Symport</keyword>